<proteinExistence type="predicted"/>
<evidence type="ECO:0000313" key="9">
    <source>
        <dbReference type="RefSeq" id="XP_052742824.1"/>
    </source>
</evidence>
<dbReference type="RefSeq" id="XP_052742821.1">
    <property type="nucleotide sequence ID" value="XM_052886861.1"/>
</dbReference>
<name>A0ABM3LUS6_BICAN</name>
<dbReference type="RefSeq" id="XP_052742820.1">
    <property type="nucleotide sequence ID" value="XM_052886860.1"/>
</dbReference>
<feature type="compositionally biased region" description="Polar residues" evidence="1">
    <location>
        <begin position="1190"/>
        <end position="1209"/>
    </location>
</feature>
<keyword evidence="2" id="KW-1133">Transmembrane helix</keyword>
<protein>
    <submittedName>
        <fullName evidence="4 5">Uncharacterized protein LOC112054346 isoform X1</fullName>
    </submittedName>
</protein>
<evidence type="ECO:0000256" key="1">
    <source>
        <dbReference type="SAM" id="MobiDB-lite"/>
    </source>
</evidence>
<evidence type="ECO:0000313" key="5">
    <source>
        <dbReference type="RefSeq" id="XP_052742820.1"/>
    </source>
</evidence>
<dbReference type="RefSeq" id="XP_052742825.1">
    <property type="nucleotide sequence ID" value="XM_052886865.1"/>
</dbReference>
<evidence type="ECO:0000313" key="6">
    <source>
        <dbReference type="RefSeq" id="XP_052742821.1"/>
    </source>
</evidence>
<evidence type="ECO:0000256" key="2">
    <source>
        <dbReference type="SAM" id="Phobius"/>
    </source>
</evidence>
<evidence type="ECO:0000313" key="11">
    <source>
        <dbReference type="RefSeq" id="XP_052742826.1"/>
    </source>
</evidence>
<dbReference type="Proteomes" id="UP001652582">
    <property type="component" value="Chromosome 18"/>
</dbReference>
<feature type="region of interest" description="Disordered" evidence="1">
    <location>
        <begin position="907"/>
        <end position="927"/>
    </location>
</feature>
<feature type="transmembrane region" description="Helical" evidence="2">
    <location>
        <begin position="172"/>
        <end position="196"/>
    </location>
</feature>
<feature type="region of interest" description="Disordered" evidence="1">
    <location>
        <begin position="994"/>
        <end position="1014"/>
    </location>
</feature>
<feature type="compositionally biased region" description="Basic and acidic residues" evidence="1">
    <location>
        <begin position="1173"/>
        <end position="1182"/>
    </location>
</feature>
<dbReference type="RefSeq" id="XP_052742824.1">
    <property type="nucleotide sequence ID" value="XM_052886864.1"/>
</dbReference>
<dbReference type="RefSeq" id="XP_052742822.1">
    <property type="nucleotide sequence ID" value="XM_052886862.1"/>
</dbReference>
<reference evidence="4 5" key="1">
    <citation type="submission" date="2025-05" db="UniProtKB">
        <authorList>
            <consortium name="RefSeq"/>
        </authorList>
    </citation>
    <scope>IDENTIFICATION</scope>
</reference>
<feature type="compositionally biased region" description="Pro residues" evidence="1">
    <location>
        <begin position="53"/>
        <end position="72"/>
    </location>
</feature>
<feature type="region of interest" description="Disordered" evidence="1">
    <location>
        <begin position="1"/>
        <end position="20"/>
    </location>
</feature>
<feature type="compositionally biased region" description="Basic and acidic residues" evidence="1">
    <location>
        <begin position="786"/>
        <end position="802"/>
    </location>
</feature>
<accession>A0ABM3LUS6</accession>
<keyword evidence="3" id="KW-1185">Reference proteome</keyword>
<feature type="region of interest" description="Disordered" evidence="1">
    <location>
        <begin position="48"/>
        <end position="77"/>
    </location>
</feature>
<keyword evidence="2" id="KW-0812">Transmembrane</keyword>
<feature type="transmembrane region" description="Helical" evidence="2">
    <location>
        <begin position="141"/>
        <end position="160"/>
    </location>
</feature>
<sequence length="1209" mass="137601">MSLAEARSARSSPAPDACPDCDTGASVTSDLHKYQVACTCKPASAQYACAEEPGPPPPAKTDTPPALPPRPPASVLAATNRRNNASVGCSGNETSCRRRKYAWWCCGCGALSAALGGLLAAQHILLRAYTASPHHLETVPAAVPAAMLVLTGVCIMSLARRRNRYSYMVRKIKVVGACCLVCALTCVLVTITTTVIHMNKLQTLKFCDYTKLTRTCTCYSMPTDSQHSGSDDDGVRCAFEGVTDCGVVHGALYWCLRGVFALSVSAVLVCIFSCMLAYQLLSHERKKMYWEQLELRCRSLYRPPSGQPVPAGRPVQTNCSCCAQCHTAQPAWDFSLQHRFWAPGRIGNLYSPNPGTGRKTSPWSWFPWPRGNSQNSRCRMSGVPQSGDSAYGFCENEPNPNPAQSYDERTYPPNFNQFRTQNPPNFTQNPQNFTQNPQNFTPQFQQSSSNFPQTPGAFPNQYPQGSSFGQGTSFNQTAYQEGFGEASGSFDAQTGVWGPPPPYSPQGRSGSRHHLHHQDPAAATLLHHHHIDHRNIHEHMQPHTCTRNYLVQPELTRIPDTTRINPEHARINPEMSRMNPELTRINPELTLINSELTRINPELARINPELAHMYPNDPNEIARLQEMVNMGPERFNTLRGHLVPYRGCQRSLGMSSGNLHCREDVAIECLHQKSATKVSDQSSDSCQKQGKENLGFQNDKHSPIRASMAECRGASQNAESEVYFADVSSCCNVSVKADCCINPNVSALVGTIENHPESTSESDTGSFTLTRQQRPQPQVGSKRRNRQTEKHNIHKTQEKRQDFNNSIRLTEQQIEHLNNSMRMSERMNDRLSDRMSDIRMSDRLDSRERLERIESRDRLNEGRIESRDRLNESRIESRDRLNDSRIDRESIDRIDTRVDRINDSRDRLNESRSDRMNDRDRLNDTRSDRVCERDSRIERIDRDRLNDSRIDRICDRDRLNDSRIERMNDSRIDRMSDRFNDSRIERLCDQSRLNDSRVDRSDQSRLNDSRIDRMSDRDRLNDSRIDRISEQSRLNDSRIERDRLNDSRVDRMIERDRLNDSRIDRMNDPRSDRFEDRRMSDLNASIRIEGSPKMRNHISPLRMPRTSPKNLPKEHPRQSSSDSKEFYVPPAHSPLSPNTEESLLSDDDDRRQEIVYSNEPEGSKCLGPDSQYEPERKDEILKTNHHHCYSDTNTMDSGWQSGSEKQVTD</sequence>
<dbReference type="PANTHER" id="PTHR39952:SF1">
    <property type="match status" value="1"/>
</dbReference>
<evidence type="ECO:0000313" key="8">
    <source>
        <dbReference type="RefSeq" id="XP_052742823.1"/>
    </source>
</evidence>
<feature type="region of interest" description="Disordered" evidence="1">
    <location>
        <begin position="1083"/>
        <end position="1209"/>
    </location>
</feature>
<keyword evidence="2" id="KW-0472">Membrane</keyword>
<feature type="compositionally biased region" description="Basic and acidic residues" evidence="1">
    <location>
        <begin position="1111"/>
        <end position="1125"/>
    </location>
</feature>
<dbReference type="PANTHER" id="PTHR39952">
    <property type="entry name" value="FI02073P"/>
    <property type="match status" value="1"/>
</dbReference>
<dbReference type="RefSeq" id="XP_052742826.1">
    <property type="nucleotide sequence ID" value="XM_052886866.1"/>
</dbReference>
<feature type="transmembrane region" description="Helical" evidence="2">
    <location>
        <begin position="101"/>
        <end position="121"/>
    </location>
</feature>
<evidence type="ECO:0000313" key="7">
    <source>
        <dbReference type="RefSeq" id="XP_052742822.1"/>
    </source>
</evidence>
<organism evidence="3 10">
    <name type="scientific">Bicyclus anynana</name>
    <name type="common">Squinting bush brown butterfly</name>
    <dbReference type="NCBI Taxonomy" id="110368"/>
    <lineage>
        <taxon>Eukaryota</taxon>
        <taxon>Metazoa</taxon>
        <taxon>Ecdysozoa</taxon>
        <taxon>Arthropoda</taxon>
        <taxon>Hexapoda</taxon>
        <taxon>Insecta</taxon>
        <taxon>Pterygota</taxon>
        <taxon>Neoptera</taxon>
        <taxon>Endopterygota</taxon>
        <taxon>Lepidoptera</taxon>
        <taxon>Glossata</taxon>
        <taxon>Ditrysia</taxon>
        <taxon>Papilionoidea</taxon>
        <taxon>Nymphalidae</taxon>
        <taxon>Satyrinae</taxon>
        <taxon>Satyrini</taxon>
        <taxon>Mycalesina</taxon>
        <taxon>Bicyclus</taxon>
    </lineage>
</organism>
<dbReference type="RefSeq" id="XP_052742823.1">
    <property type="nucleotide sequence ID" value="XM_052886863.1"/>
</dbReference>
<feature type="compositionally biased region" description="Polar residues" evidence="1">
    <location>
        <begin position="678"/>
        <end position="688"/>
    </location>
</feature>
<evidence type="ECO:0000313" key="3">
    <source>
        <dbReference type="Proteomes" id="UP001652582"/>
    </source>
</evidence>
<evidence type="ECO:0000313" key="10">
    <source>
        <dbReference type="RefSeq" id="XP_052742825.1"/>
    </source>
</evidence>
<feature type="region of interest" description="Disordered" evidence="1">
    <location>
        <begin position="678"/>
        <end position="699"/>
    </location>
</feature>
<gene>
    <name evidence="4 5 6 7 8 9 10 11" type="primary">LOC112054346</name>
</gene>
<feature type="compositionally biased region" description="Polar residues" evidence="1">
    <location>
        <begin position="757"/>
        <end position="779"/>
    </location>
</feature>
<dbReference type="RefSeq" id="XP_052742819.1">
    <property type="nucleotide sequence ID" value="XM_052886859.1"/>
</dbReference>
<evidence type="ECO:0000313" key="4">
    <source>
        <dbReference type="RefSeq" id="XP_052742819.1"/>
    </source>
</evidence>
<feature type="region of interest" description="Disordered" evidence="1">
    <location>
        <begin position="753"/>
        <end position="807"/>
    </location>
</feature>
<dbReference type="GeneID" id="112054346"/>